<gene>
    <name evidence="1" type="ORF">STSU_001075</name>
</gene>
<accession>I2NBL0</accession>
<organism evidence="1 2">
    <name type="scientific">Streptomyces tsukubensis (strain DSM 42081 / NBRC 108919 / NRRL 18488 / 9993)</name>
    <dbReference type="NCBI Taxonomy" id="1114943"/>
    <lineage>
        <taxon>Bacteria</taxon>
        <taxon>Bacillati</taxon>
        <taxon>Actinomycetota</taxon>
        <taxon>Actinomycetes</taxon>
        <taxon>Kitasatosporales</taxon>
        <taxon>Streptomycetaceae</taxon>
        <taxon>Streptomyces</taxon>
    </lineage>
</organism>
<reference evidence="1 2" key="1">
    <citation type="journal article" date="2012" name="J. Bacteriol.">
        <title>Draft genome of Streptomyces tsukubaensis NRRL 18488, the producer of the clinically important immunosuppressant tacrolimus (FK506).</title>
        <authorList>
            <person name="Barreiro C."/>
            <person name="Prieto C."/>
            <person name="Sola-Landa A."/>
            <person name="Solera E."/>
            <person name="Martinez-Castro M."/>
            <person name="Perez-Redondo R."/>
            <person name="Garcia-Estrada C."/>
            <person name="Aparicio J.F."/>
            <person name="Fernandez-Martinez L.T."/>
            <person name="Santos-Aberturas J."/>
            <person name="Salehi-Najafabadi Z."/>
            <person name="Rodriguez-Garcia A."/>
            <person name="Tauch A."/>
            <person name="Martin J.F."/>
        </authorList>
    </citation>
    <scope>NUCLEOTIDE SEQUENCE [LARGE SCALE GENOMIC DNA]</scope>
    <source>
        <strain evidence="2">DSM 42081 / NBRC 108919 / NRRL 18488 / 9993</strain>
    </source>
</reference>
<dbReference type="AlphaFoldDB" id="I2NBL0"/>
<sequence>MAELFDEATGERGWEGPVRHAVGGREGNGSWTQAGAIGAFALLAGALTTWGVLHTWDELDGRLVMGFGFGYLITLLVGLAAVAHRPGPERPAVWFQLYDDGLAHYRQGARRPTVLAWNEMDRAVHHITRVQDSAGREIRRVHSLSVMPLPDPVHRIHRGTVALPPGFPDAEVLARYVTARTR</sequence>
<dbReference type="EMBL" id="CP029159">
    <property type="protein sequence ID" value="QKM65957.1"/>
    <property type="molecule type" value="Genomic_DNA"/>
</dbReference>
<protein>
    <submittedName>
        <fullName evidence="1">Uncharacterized protein</fullName>
    </submittedName>
</protein>
<evidence type="ECO:0000313" key="2">
    <source>
        <dbReference type="Proteomes" id="UP000005940"/>
    </source>
</evidence>
<proteinExistence type="predicted"/>
<name>I2NBL0_STRT9</name>
<evidence type="ECO:0000313" key="1">
    <source>
        <dbReference type="EMBL" id="QKM65957.1"/>
    </source>
</evidence>
<dbReference type="Proteomes" id="UP000005940">
    <property type="component" value="Chromosome"/>
</dbReference>
<keyword evidence="2" id="KW-1185">Reference proteome</keyword>